<dbReference type="InterPro" id="IPR041698">
    <property type="entry name" value="Methyltransf_25"/>
</dbReference>
<keyword evidence="6" id="KW-0808">Transferase</keyword>
<name>A0A9N8D9L9_9STRA</name>
<dbReference type="AlphaFoldDB" id="A0A9N8D9L9"/>
<dbReference type="InterPro" id="IPR019734">
    <property type="entry name" value="TPR_rpt"/>
</dbReference>
<protein>
    <submittedName>
        <fullName evidence="6">Methyltransferase domain</fullName>
    </submittedName>
</protein>
<organism evidence="6 7">
    <name type="scientific">Seminavis robusta</name>
    <dbReference type="NCBI Taxonomy" id="568900"/>
    <lineage>
        <taxon>Eukaryota</taxon>
        <taxon>Sar</taxon>
        <taxon>Stramenopiles</taxon>
        <taxon>Ochrophyta</taxon>
        <taxon>Bacillariophyta</taxon>
        <taxon>Bacillariophyceae</taxon>
        <taxon>Bacillariophycidae</taxon>
        <taxon>Naviculales</taxon>
        <taxon>Naviculaceae</taxon>
        <taxon>Seminavis</taxon>
    </lineage>
</organism>
<dbReference type="InterPro" id="IPR051685">
    <property type="entry name" value="Ycf3/AcsC/BcsC/TPR_MFPF"/>
</dbReference>
<dbReference type="Proteomes" id="UP001153069">
    <property type="component" value="Unassembled WGS sequence"/>
</dbReference>
<dbReference type="PANTHER" id="PTHR44943">
    <property type="entry name" value="CELLULOSE SYNTHASE OPERON PROTEIN C"/>
    <property type="match status" value="1"/>
</dbReference>
<dbReference type="GO" id="GO:0008168">
    <property type="term" value="F:methyltransferase activity"/>
    <property type="evidence" value="ECO:0007669"/>
    <property type="project" value="UniProtKB-KW"/>
</dbReference>
<dbReference type="GO" id="GO:0032259">
    <property type="term" value="P:methylation"/>
    <property type="evidence" value="ECO:0007669"/>
    <property type="project" value="UniProtKB-KW"/>
</dbReference>
<dbReference type="InterPro" id="IPR029063">
    <property type="entry name" value="SAM-dependent_MTases_sf"/>
</dbReference>
<gene>
    <name evidence="6" type="ORF">SEMRO_49_G028530.1</name>
</gene>
<feature type="signal peptide" evidence="4">
    <location>
        <begin position="1"/>
        <end position="23"/>
    </location>
</feature>
<accession>A0A9N8D9L9</accession>
<reference evidence="6" key="1">
    <citation type="submission" date="2020-06" db="EMBL/GenBank/DDBJ databases">
        <authorList>
            <consortium name="Plant Systems Biology data submission"/>
        </authorList>
    </citation>
    <scope>NUCLEOTIDE SEQUENCE</scope>
    <source>
        <strain evidence="6">D6</strain>
    </source>
</reference>
<sequence>MSTMGFFRILFLLLQFSALGVSCQETAEDFLSLGDTALSQDENAKAIPYYQEGIKRIDPEEDSLLIILSLHTNHGSALSSIGKDQEAAEQYQHALTHYANEIDDIVEESFKRDATEIAAQASFFLGMVYQDLKQFHDAVEAYSYAHVLDPNHWASVANLAAVYHDSLSAHQKALAAYQTAYEILTDTQRTPTDAPEEPRYILSQLQYRIGLCISHDLSPNKKCAMDNDPDTPVSCKELATNAFARALEYDPDNEPSKHMLATITADATMSRASNTYIKSLFDDYAENFEHSLVQELGYTGYERLRRVFDRAFQPEDPPMFQKVVDAGCGTGLVGEQFRNVSKHLIGVDLSEAIIVEAQKARPNLYDEVRVGDVTEVFRAEAPLSMIVAADSYIYFGDLDPLFGSMKDGLASGGYAAFTLENVSQDSEESLTESKPDWRWQLTASGRFAHRKEYVMEVGKRHNLHVKHYEPLHGFRYERGEAVRGHAFIMVKGEDGHDEL</sequence>
<dbReference type="SMART" id="SM00028">
    <property type="entry name" value="TPR"/>
    <property type="match status" value="4"/>
</dbReference>
<evidence type="ECO:0000259" key="5">
    <source>
        <dbReference type="Pfam" id="PF13649"/>
    </source>
</evidence>
<dbReference type="PROSITE" id="PS50005">
    <property type="entry name" value="TPR"/>
    <property type="match status" value="1"/>
</dbReference>
<dbReference type="CDD" id="cd02440">
    <property type="entry name" value="AdoMet_MTases"/>
    <property type="match status" value="1"/>
</dbReference>
<feature type="domain" description="Methyltransferase" evidence="5">
    <location>
        <begin position="323"/>
        <end position="413"/>
    </location>
</feature>
<dbReference type="SUPFAM" id="SSF48452">
    <property type="entry name" value="TPR-like"/>
    <property type="match status" value="1"/>
</dbReference>
<dbReference type="Gene3D" id="1.25.40.10">
    <property type="entry name" value="Tetratricopeptide repeat domain"/>
    <property type="match status" value="2"/>
</dbReference>
<dbReference type="Gene3D" id="3.40.50.150">
    <property type="entry name" value="Vaccinia Virus protein VP39"/>
    <property type="match status" value="1"/>
</dbReference>
<keyword evidence="6" id="KW-0489">Methyltransferase</keyword>
<feature type="repeat" description="TPR" evidence="3">
    <location>
        <begin position="119"/>
        <end position="152"/>
    </location>
</feature>
<evidence type="ECO:0000313" key="7">
    <source>
        <dbReference type="Proteomes" id="UP001153069"/>
    </source>
</evidence>
<keyword evidence="2 3" id="KW-0802">TPR repeat</keyword>
<evidence type="ECO:0000256" key="4">
    <source>
        <dbReference type="SAM" id="SignalP"/>
    </source>
</evidence>
<proteinExistence type="predicted"/>
<dbReference type="InterPro" id="IPR011990">
    <property type="entry name" value="TPR-like_helical_dom_sf"/>
</dbReference>
<comment type="caution">
    <text evidence="6">The sequence shown here is derived from an EMBL/GenBank/DDBJ whole genome shotgun (WGS) entry which is preliminary data.</text>
</comment>
<evidence type="ECO:0000256" key="3">
    <source>
        <dbReference type="PROSITE-ProRule" id="PRU00339"/>
    </source>
</evidence>
<dbReference type="Pfam" id="PF13649">
    <property type="entry name" value="Methyltransf_25"/>
    <property type="match status" value="1"/>
</dbReference>
<evidence type="ECO:0000256" key="1">
    <source>
        <dbReference type="ARBA" id="ARBA00022737"/>
    </source>
</evidence>
<evidence type="ECO:0000256" key="2">
    <source>
        <dbReference type="ARBA" id="ARBA00022803"/>
    </source>
</evidence>
<keyword evidence="7" id="KW-1185">Reference proteome</keyword>
<evidence type="ECO:0000313" key="6">
    <source>
        <dbReference type="EMBL" id="CAB9498933.1"/>
    </source>
</evidence>
<dbReference type="PANTHER" id="PTHR44943:SF8">
    <property type="entry name" value="TPR REPEAT-CONTAINING PROTEIN MJ0263"/>
    <property type="match status" value="1"/>
</dbReference>
<keyword evidence="4" id="KW-0732">Signal</keyword>
<dbReference type="OrthoDB" id="3647at2759"/>
<keyword evidence="1" id="KW-0677">Repeat</keyword>
<dbReference type="EMBL" id="CAICTM010000049">
    <property type="protein sequence ID" value="CAB9498933.1"/>
    <property type="molecule type" value="Genomic_DNA"/>
</dbReference>
<dbReference type="SUPFAM" id="SSF53335">
    <property type="entry name" value="S-adenosyl-L-methionine-dependent methyltransferases"/>
    <property type="match status" value="1"/>
</dbReference>
<feature type="chain" id="PRO_5040316425" evidence="4">
    <location>
        <begin position="24"/>
        <end position="499"/>
    </location>
</feature>